<protein>
    <submittedName>
        <fullName evidence="1">Uncharacterized protein</fullName>
    </submittedName>
</protein>
<dbReference type="EMBL" id="DNNA01000259">
    <property type="protein sequence ID" value="HBC35791.1"/>
    <property type="molecule type" value="Genomic_DNA"/>
</dbReference>
<reference evidence="1 2" key="1">
    <citation type="journal article" date="2018" name="Nat. Biotechnol.">
        <title>A standardized bacterial taxonomy based on genome phylogeny substantially revises the tree of life.</title>
        <authorList>
            <person name="Parks D.H."/>
            <person name="Chuvochina M."/>
            <person name="Waite D.W."/>
            <person name="Rinke C."/>
            <person name="Skarshewski A."/>
            <person name="Chaumeil P.A."/>
            <person name="Hugenholtz P."/>
        </authorList>
    </citation>
    <scope>NUCLEOTIDE SEQUENCE [LARGE SCALE GENOMIC DNA]</scope>
    <source>
        <strain evidence="1">UBA9380</strain>
    </source>
</reference>
<comment type="caution">
    <text evidence="1">The sequence shown here is derived from an EMBL/GenBank/DDBJ whole genome shotgun (WGS) entry which is preliminary data.</text>
</comment>
<evidence type="ECO:0000313" key="2">
    <source>
        <dbReference type="Proteomes" id="UP000263489"/>
    </source>
</evidence>
<accession>A0A352IWF8</accession>
<dbReference type="AlphaFoldDB" id="A0A352IWF8"/>
<dbReference type="Proteomes" id="UP000263489">
    <property type="component" value="Unassembled WGS sequence"/>
</dbReference>
<evidence type="ECO:0000313" key="1">
    <source>
        <dbReference type="EMBL" id="HBC35791.1"/>
    </source>
</evidence>
<name>A0A352IWF8_9GAMM</name>
<organism evidence="1 2">
    <name type="scientific">Marinobacter adhaerens</name>
    <dbReference type="NCBI Taxonomy" id="1033846"/>
    <lineage>
        <taxon>Bacteria</taxon>
        <taxon>Pseudomonadati</taxon>
        <taxon>Pseudomonadota</taxon>
        <taxon>Gammaproteobacteria</taxon>
        <taxon>Pseudomonadales</taxon>
        <taxon>Marinobacteraceae</taxon>
        <taxon>Marinobacter</taxon>
    </lineage>
</organism>
<sequence length="78" mass="8552">MRSPVLNRIVQTAPFREPRGGAEHILTWLRATGSDLHGNSIVHQVISEVEVEQVLTDPEKAPVAQLATVNTDNNLAKN</sequence>
<proteinExistence type="predicted"/>
<gene>
    <name evidence="1" type="ORF">DC045_16115</name>
</gene>